<dbReference type="EMBL" id="CP015820">
    <property type="protein sequence ID" value="AQT43266.1"/>
    <property type="molecule type" value="Genomic_DNA"/>
</dbReference>
<evidence type="ECO:0000313" key="2">
    <source>
        <dbReference type="Proteomes" id="UP000189660"/>
    </source>
</evidence>
<evidence type="ECO:0000313" key="1">
    <source>
        <dbReference type="EMBL" id="AQT43266.1"/>
    </source>
</evidence>
<proteinExistence type="predicted"/>
<organism evidence="1 2">
    <name type="scientific">Bartonella apihabitans</name>
    <dbReference type="NCBI Taxonomy" id="2750929"/>
    <lineage>
        <taxon>Bacteria</taxon>
        <taxon>Pseudomonadati</taxon>
        <taxon>Pseudomonadota</taxon>
        <taxon>Alphaproteobacteria</taxon>
        <taxon>Hyphomicrobiales</taxon>
        <taxon>Bartonellaceae</taxon>
        <taxon>Bartonella</taxon>
    </lineage>
</organism>
<sequence length="51" mass="5913">MKWKSRIVSVNYPDRVVSFERQGGIIRLKDEGDHANEPPLFYTYPDLSIAC</sequence>
<dbReference type="RefSeq" id="WP_188317723.1">
    <property type="nucleotide sequence ID" value="NZ_CP015820.1"/>
</dbReference>
<reference evidence="1 2" key="1">
    <citation type="submission" date="2016-11" db="EMBL/GenBank/DDBJ databases">
        <title>Comparative genomics of Bartonella apis.</title>
        <authorList>
            <person name="Engel P."/>
        </authorList>
    </citation>
    <scope>NUCLEOTIDE SEQUENCE [LARGE SCALE GENOMIC DNA]</scope>
    <source>
        <strain evidence="1 2">BBC0178</strain>
    </source>
</reference>
<dbReference type="Proteomes" id="UP000189660">
    <property type="component" value="Chromosome"/>
</dbReference>
<protein>
    <submittedName>
        <fullName evidence="1">Uncharacterized protein</fullName>
    </submittedName>
</protein>
<keyword evidence="2" id="KW-1185">Reference proteome</keyword>
<gene>
    <name evidence="1" type="ORF">BBC0178_018150</name>
</gene>
<dbReference type="AlphaFoldDB" id="A0A1U9MDC1"/>
<accession>A0A1U9MDC1</accession>
<dbReference type="KEGG" id="bapa:BBC0178_018150"/>
<name>A0A1U9MDC1_9HYPH</name>